<gene>
    <name evidence="1" type="ORF">NP233_g11796</name>
</gene>
<dbReference type="AlphaFoldDB" id="A0AAD5VFQ4"/>
<organism evidence="1 2">
    <name type="scientific">Leucocoprinus birnbaumii</name>
    <dbReference type="NCBI Taxonomy" id="56174"/>
    <lineage>
        <taxon>Eukaryota</taxon>
        <taxon>Fungi</taxon>
        <taxon>Dikarya</taxon>
        <taxon>Basidiomycota</taxon>
        <taxon>Agaricomycotina</taxon>
        <taxon>Agaricomycetes</taxon>
        <taxon>Agaricomycetidae</taxon>
        <taxon>Agaricales</taxon>
        <taxon>Agaricineae</taxon>
        <taxon>Agaricaceae</taxon>
        <taxon>Leucocoprinus</taxon>
    </lineage>
</organism>
<accession>A0AAD5VFQ4</accession>
<comment type="caution">
    <text evidence="1">The sequence shown here is derived from an EMBL/GenBank/DDBJ whole genome shotgun (WGS) entry which is preliminary data.</text>
</comment>
<protein>
    <submittedName>
        <fullName evidence="1">Uncharacterized protein</fullName>
    </submittedName>
</protein>
<evidence type="ECO:0000313" key="1">
    <source>
        <dbReference type="EMBL" id="KAJ3557235.1"/>
    </source>
</evidence>
<reference evidence="1" key="1">
    <citation type="submission" date="2022-07" db="EMBL/GenBank/DDBJ databases">
        <title>Genome Sequence of Leucocoprinus birnbaumii.</title>
        <authorList>
            <person name="Buettner E."/>
        </authorList>
    </citation>
    <scope>NUCLEOTIDE SEQUENCE</scope>
    <source>
        <strain evidence="1">VT141</strain>
    </source>
</reference>
<proteinExistence type="predicted"/>
<dbReference type="Proteomes" id="UP001213000">
    <property type="component" value="Unassembled WGS sequence"/>
</dbReference>
<name>A0AAD5VFQ4_9AGAR</name>
<sequence>MKLSVKVPGSNDIQPESNIVDSLYKNFQARRGKWLGLFIRTWDVDPDDFLGDPTSVVYTDEINDALSPHLSLLQVLIDNPTLDDVSDIPALQWLMHTGRDPERDVVQFTGNLSEVDIAGVNNWMEKFATNGNS</sequence>
<dbReference type="EMBL" id="JANIEX010001502">
    <property type="protein sequence ID" value="KAJ3557235.1"/>
    <property type="molecule type" value="Genomic_DNA"/>
</dbReference>
<keyword evidence="2" id="KW-1185">Reference proteome</keyword>
<evidence type="ECO:0000313" key="2">
    <source>
        <dbReference type="Proteomes" id="UP001213000"/>
    </source>
</evidence>